<protein>
    <submittedName>
        <fullName evidence="4">Enoyl-CoA hydratase</fullName>
    </submittedName>
</protein>
<gene>
    <name evidence="4" type="ORF">MESMUL_07230</name>
</gene>
<name>A0A388SD12_9BURK</name>
<keyword evidence="3" id="KW-0413">Isomerase</keyword>
<dbReference type="Gene3D" id="3.90.226.10">
    <property type="entry name" value="2-enoyl-CoA Hydratase, Chain A, domain 1"/>
    <property type="match status" value="1"/>
</dbReference>
<dbReference type="InterPro" id="IPR029045">
    <property type="entry name" value="ClpP/crotonase-like_dom_sf"/>
</dbReference>
<dbReference type="PANTHER" id="PTHR43684:SF1">
    <property type="entry name" value="ENOYL-COA DELTA ISOMERASE 2"/>
    <property type="match status" value="1"/>
</dbReference>
<dbReference type="RefSeq" id="WP_116269758.1">
    <property type="nucleotide sequence ID" value="NZ_BGZJ01000001.1"/>
</dbReference>
<dbReference type="Proteomes" id="UP000266091">
    <property type="component" value="Unassembled WGS sequence"/>
</dbReference>
<evidence type="ECO:0000256" key="1">
    <source>
        <dbReference type="ARBA" id="ARBA00004275"/>
    </source>
</evidence>
<reference evidence="4 5" key="1">
    <citation type="journal article" date="2018" name="Int. J. Syst. Evol. Microbiol.">
        <title>Mesosutterella multiformis gen. nov., sp. nov., a member of the family Sutterellaceae and Sutterella megalosphaeroides sp. nov., isolated from human faeces.</title>
        <authorList>
            <person name="Sakamoto M."/>
            <person name="Ikeyama N."/>
            <person name="Kunihiro T."/>
            <person name="Iino T."/>
            <person name="Yuki M."/>
            <person name="Ohkuma M."/>
        </authorList>
    </citation>
    <scope>NUCLEOTIDE SEQUENCE [LARGE SCALE GENOMIC DNA]</scope>
    <source>
        <strain evidence="4 5">4NBBH2</strain>
    </source>
</reference>
<evidence type="ECO:0000313" key="5">
    <source>
        <dbReference type="Proteomes" id="UP000266091"/>
    </source>
</evidence>
<dbReference type="GO" id="GO:0004165">
    <property type="term" value="F:delta(3)-delta(2)-enoyl-CoA isomerase activity"/>
    <property type="evidence" value="ECO:0007669"/>
    <property type="project" value="UniProtKB-ARBA"/>
</dbReference>
<keyword evidence="2" id="KW-0576">Peroxisome</keyword>
<evidence type="ECO:0000313" key="4">
    <source>
        <dbReference type="EMBL" id="GBO93369.1"/>
    </source>
</evidence>
<dbReference type="AlphaFoldDB" id="A0A388SD12"/>
<evidence type="ECO:0000256" key="3">
    <source>
        <dbReference type="ARBA" id="ARBA00023235"/>
    </source>
</evidence>
<dbReference type="InterPro" id="IPR051053">
    <property type="entry name" value="ECH/Chromodomain_protein"/>
</dbReference>
<accession>A0A388SD12</accession>
<accession>A0A401LJY4</accession>
<comment type="subcellular location">
    <subcellularLocation>
        <location evidence="1">Peroxisome</location>
    </subcellularLocation>
</comment>
<sequence>MSTLVIETSDGIRSIAINKPAKRNSLSADTLQELSTALEDADKDPDVRVILIHGLPTIFSAGSDLEEIVAGNKISAGVDNARHLISVADNVRKPLIAAVNGPAVGLAVTLLMACDLVYCGKHALFSLPFTALGETPLFGITQRLIAECGYHHAAEKLLLSEPITAEQAVALHIANGVFEDEDVLREATARAVRLTRMPPEALIRTKSLLRGILHSDTREQSKKEAEAFNEQLQEPEIVEAHRAFLEGRRPDFSKSLVKNEGSAS</sequence>
<dbReference type="OrthoDB" id="9797151at2"/>
<keyword evidence="5" id="KW-1185">Reference proteome</keyword>
<evidence type="ECO:0000256" key="2">
    <source>
        <dbReference type="ARBA" id="ARBA00023140"/>
    </source>
</evidence>
<dbReference type="EMBL" id="BGZJ01000001">
    <property type="protein sequence ID" value="GBO93369.1"/>
    <property type="molecule type" value="Genomic_DNA"/>
</dbReference>
<organism evidence="4 5">
    <name type="scientific">Mesosutterella multiformis</name>
    <dbReference type="NCBI Taxonomy" id="2259133"/>
    <lineage>
        <taxon>Bacteria</taxon>
        <taxon>Pseudomonadati</taxon>
        <taxon>Pseudomonadota</taxon>
        <taxon>Betaproteobacteria</taxon>
        <taxon>Burkholderiales</taxon>
        <taxon>Sutterellaceae</taxon>
        <taxon>Mesosutterella</taxon>
    </lineage>
</organism>
<dbReference type="SUPFAM" id="SSF52096">
    <property type="entry name" value="ClpP/crotonase"/>
    <property type="match status" value="1"/>
</dbReference>
<dbReference type="PANTHER" id="PTHR43684">
    <property type="match status" value="1"/>
</dbReference>
<dbReference type="CDD" id="cd06558">
    <property type="entry name" value="crotonase-like"/>
    <property type="match status" value="1"/>
</dbReference>
<proteinExistence type="predicted"/>
<dbReference type="Pfam" id="PF00378">
    <property type="entry name" value="ECH_1"/>
    <property type="match status" value="1"/>
</dbReference>
<dbReference type="InterPro" id="IPR001753">
    <property type="entry name" value="Enoyl-CoA_hydra/iso"/>
</dbReference>
<comment type="caution">
    <text evidence="4">The sequence shown here is derived from an EMBL/GenBank/DDBJ whole genome shotgun (WGS) entry which is preliminary data.</text>
</comment>